<keyword evidence="6" id="KW-1185">Reference proteome</keyword>
<evidence type="ECO:0000256" key="4">
    <source>
        <dbReference type="RuleBase" id="RU361169"/>
    </source>
</evidence>
<dbReference type="InterPro" id="IPR051801">
    <property type="entry name" value="GH28_Enzymes"/>
</dbReference>
<protein>
    <submittedName>
        <fullName evidence="5">Glycoside hydrolase family 28</fullName>
    </submittedName>
</protein>
<dbReference type="Pfam" id="PF00657">
    <property type="entry name" value="Lipase_GDSL"/>
    <property type="match status" value="1"/>
</dbReference>
<dbReference type="PROSITE" id="PS00502">
    <property type="entry name" value="POLYGALACTURONASE"/>
    <property type="match status" value="1"/>
</dbReference>
<dbReference type="GO" id="GO:0004650">
    <property type="term" value="F:polygalacturonase activity"/>
    <property type="evidence" value="ECO:0007669"/>
    <property type="project" value="InterPro"/>
</dbReference>
<reference key="1">
    <citation type="submission" date="2010-11" db="EMBL/GenBank/DDBJ databases">
        <title>The complete genome of Leadbetterella byssophila DSM 17132.</title>
        <authorList>
            <consortium name="US DOE Joint Genome Institute (JGI-PGF)"/>
            <person name="Lucas S."/>
            <person name="Copeland A."/>
            <person name="Lapidus A."/>
            <person name="Glavina del Rio T."/>
            <person name="Dalin E."/>
            <person name="Tice H."/>
            <person name="Bruce D."/>
            <person name="Goodwin L."/>
            <person name="Pitluck S."/>
            <person name="Kyrpides N."/>
            <person name="Mavromatis K."/>
            <person name="Ivanova N."/>
            <person name="Teshima H."/>
            <person name="Brettin T."/>
            <person name="Detter J.C."/>
            <person name="Han C."/>
            <person name="Tapia R."/>
            <person name="Land M."/>
            <person name="Hauser L."/>
            <person name="Markowitz V."/>
            <person name="Cheng J.-F."/>
            <person name="Hugenholtz P."/>
            <person name="Woyke T."/>
            <person name="Wu D."/>
            <person name="Tindall B."/>
            <person name="Pomrenke H.G."/>
            <person name="Brambilla E."/>
            <person name="Klenk H.-P."/>
            <person name="Eisen J.A."/>
        </authorList>
    </citation>
    <scope>NUCLEOTIDE SEQUENCE [LARGE SCALE GENOMIC DNA]</scope>
    <source>
        <strain>DSM 17132</strain>
    </source>
</reference>
<evidence type="ECO:0000256" key="3">
    <source>
        <dbReference type="ARBA" id="ARBA00023295"/>
    </source>
</evidence>
<dbReference type="STRING" id="649349.Lbys_1641"/>
<dbReference type="KEGG" id="lby:Lbys_1641"/>
<dbReference type="SMART" id="SM00710">
    <property type="entry name" value="PbH1"/>
    <property type="match status" value="5"/>
</dbReference>
<dbReference type="CAZy" id="GH28">
    <property type="family name" value="Glycoside Hydrolase Family 28"/>
</dbReference>
<dbReference type="InterPro" id="IPR012334">
    <property type="entry name" value="Pectin_lyas_fold"/>
</dbReference>
<dbReference type="PANTHER" id="PTHR31339:SF9">
    <property type="entry name" value="PLASMIN AND FIBRONECTIN-BINDING PROTEIN A"/>
    <property type="match status" value="1"/>
</dbReference>
<dbReference type="Gene3D" id="3.40.50.1110">
    <property type="entry name" value="SGNH hydrolase"/>
    <property type="match status" value="1"/>
</dbReference>
<dbReference type="GO" id="GO:0005975">
    <property type="term" value="P:carbohydrate metabolic process"/>
    <property type="evidence" value="ECO:0007669"/>
    <property type="project" value="InterPro"/>
</dbReference>
<sequence>MKNFLLLCSLWVLMSLQVPRQRIFLIGDSTMANKKPIDAPETGWGQVFPELFTDAVEIQNHAVNGRSTKSFRSLGHWKAVHDQLQKGDFVFIQFGHNDQKQDDTLRYAEANTDYRRNLERYIQEIQAKGATPVLMTPVMRRKFDENGKFVDQHGAYPEVVKEVAAKHKLALIDLHAKSQAIIEAHGVESSKKIFMHFTGGFFPKFPQGITDNTHFSPYGARLMAKAVAEALVETSHPLRNFLKKSVFADKYEFELPLVYEPYFRKDTFNIVRYGAKADGFTVNTTAIAQAIDLAHEAGGGTVLIPAGVWVTGPLKLKSNVNLHLQKGALLQFSNNRDDYPIVETTWEGQKALRCHAPIWAVGQVNIAITGQGIMDGSGEVWKQVKKNKLTSTQWRKLVESGGVVGKKGDAWYPSEQSRYGNEDVRDWANLWVEGKTLEDYMTVKDFLRPNMISITECENVLIEGVTFQNSPAWTLHPLLSKHITLRNVNVRNPWFGQNNDALDLESCSYAIVDGCTFDTGDDAITLKSGRDEQGRKRGVPTENVIIKNTTVFHGHGGFVIGSEMSGGVKNVFVDNCSFLGTDIGLRFKTKRDRGGVVENIYISNIAMNNIPGEAILFDMYYEAKDPVPLDGDSHALPVIAPQPVNEGTPQFKNFYIKNVVSHGAVSAIVLRGLPEMPIRGIKIEDSHFKSDKGILIIEAEDIQLKNVGVQTKEDGALIQVQNSKNVLFDQMKHANRPGTFLEIHGERSQKIRLLNTSYPKDGIKFLSKSKSSAFR</sequence>
<dbReference type="HOGENOM" id="CLU_016031_8_3_10"/>
<proteinExistence type="inferred from homology"/>
<gene>
    <name evidence="5" type="ordered locus">Lbys_1641</name>
</gene>
<dbReference type="Gene3D" id="2.160.20.10">
    <property type="entry name" value="Single-stranded right-handed beta-helix, Pectin lyase-like"/>
    <property type="match status" value="1"/>
</dbReference>
<name>E4RYV2_LEAB4</name>
<dbReference type="InterPro" id="IPR006626">
    <property type="entry name" value="PbH1"/>
</dbReference>
<dbReference type="InterPro" id="IPR036514">
    <property type="entry name" value="SGNH_hydro_sf"/>
</dbReference>
<dbReference type="EMBL" id="CP002305">
    <property type="protein sequence ID" value="ADQ17349.1"/>
    <property type="molecule type" value="Genomic_DNA"/>
</dbReference>
<evidence type="ECO:0000256" key="2">
    <source>
        <dbReference type="ARBA" id="ARBA00022801"/>
    </source>
</evidence>
<reference evidence="5 6" key="2">
    <citation type="journal article" date="2011" name="Stand. Genomic Sci.">
        <title>Complete genome sequence of Leadbetterella byssophila type strain (4M15).</title>
        <authorList>
            <person name="Abt B."/>
            <person name="Teshima H."/>
            <person name="Lucas S."/>
            <person name="Lapidus A."/>
            <person name="Del Rio T.G."/>
            <person name="Nolan M."/>
            <person name="Tice H."/>
            <person name="Cheng J.F."/>
            <person name="Pitluck S."/>
            <person name="Liolios K."/>
            <person name="Pagani I."/>
            <person name="Ivanova N."/>
            <person name="Mavromatis K."/>
            <person name="Pati A."/>
            <person name="Tapia R."/>
            <person name="Han C."/>
            <person name="Goodwin L."/>
            <person name="Chen A."/>
            <person name="Palaniappan K."/>
            <person name="Land M."/>
            <person name="Hauser L."/>
            <person name="Chang Y.J."/>
            <person name="Jeffries C.D."/>
            <person name="Rohde M."/>
            <person name="Goker M."/>
            <person name="Tindall B.J."/>
            <person name="Detter J.C."/>
            <person name="Woyke T."/>
            <person name="Bristow J."/>
            <person name="Eisen J.A."/>
            <person name="Markowitz V."/>
            <person name="Hugenholtz P."/>
            <person name="Klenk H.P."/>
            <person name="Kyrpides N.C."/>
        </authorList>
    </citation>
    <scope>NUCLEOTIDE SEQUENCE [LARGE SCALE GENOMIC DNA]</scope>
    <source>
        <strain evidence="6">DSM 17132 / JCM 16389 / KACC 11308 / NBRC 106382 / 4M15</strain>
    </source>
</reference>
<dbReference type="InterPro" id="IPR001087">
    <property type="entry name" value="GDSL"/>
</dbReference>
<dbReference type="SUPFAM" id="SSF51126">
    <property type="entry name" value="Pectin lyase-like"/>
    <property type="match status" value="1"/>
</dbReference>
<evidence type="ECO:0000313" key="6">
    <source>
        <dbReference type="Proteomes" id="UP000007435"/>
    </source>
</evidence>
<dbReference type="OrthoDB" id="9795222at2"/>
<accession>E4RYV2</accession>
<dbReference type="SUPFAM" id="SSF52266">
    <property type="entry name" value="SGNH hydrolase"/>
    <property type="match status" value="1"/>
</dbReference>
<dbReference type="InterPro" id="IPR000743">
    <property type="entry name" value="Glyco_hydro_28"/>
</dbReference>
<dbReference type="Pfam" id="PF00295">
    <property type="entry name" value="Glyco_hydro_28"/>
    <property type="match status" value="1"/>
</dbReference>
<dbReference type="InterPro" id="IPR037459">
    <property type="entry name" value="RhgT-like"/>
</dbReference>
<dbReference type="Proteomes" id="UP000007435">
    <property type="component" value="Chromosome"/>
</dbReference>
<dbReference type="AlphaFoldDB" id="E4RYV2"/>
<evidence type="ECO:0000256" key="1">
    <source>
        <dbReference type="ARBA" id="ARBA00008834"/>
    </source>
</evidence>
<dbReference type="eggNOG" id="COG5434">
    <property type="taxonomic scope" value="Bacteria"/>
</dbReference>
<keyword evidence="2 4" id="KW-0378">Hydrolase</keyword>
<dbReference type="eggNOG" id="COG2755">
    <property type="taxonomic scope" value="Bacteria"/>
</dbReference>
<comment type="similarity">
    <text evidence="1 4">Belongs to the glycosyl hydrolase 28 family.</text>
</comment>
<dbReference type="GO" id="GO:0016788">
    <property type="term" value="F:hydrolase activity, acting on ester bonds"/>
    <property type="evidence" value="ECO:0007669"/>
    <property type="project" value="UniProtKB-ARBA"/>
</dbReference>
<dbReference type="RefSeq" id="WP_013408398.1">
    <property type="nucleotide sequence ID" value="NC_014655.1"/>
</dbReference>
<dbReference type="PANTHER" id="PTHR31339">
    <property type="entry name" value="PECTIN LYASE-RELATED"/>
    <property type="match status" value="1"/>
</dbReference>
<dbReference type="CDD" id="cd01821">
    <property type="entry name" value="Rhamnogalacturan_acetylesterase_like"/>
    <property type="match status" value="1"/>
</dbReference>
<dbReference type="InterPro" id="IPR011050">
    <property type="entry name" value="Pectin_lyase_fold/virulence"/>
</dbReference>
<evidence type="ECO:0000313" key="5">
    <source>
        <dbReference type="EMBL" id="ADQ17349.1"/>
    </source>
</evidence>
<organism evidence="5 6">
    <name type="scientific">Leadbetterella byssophila (strain DSM 17132 / JCM 16389 / KACC 11308 / NBRC 106382 / 4M15)</name>
    <dbReference type="NCBI Taxonomy" id="649349"/>
    <lineage>
        <taxon>Bacteria</taxon>
        <taxon>Pseudomonadati</taxon>
        <taxon>Bacteroidota</taxon>
        <taxon>Cytophagia</taxon>
        <taxon>Cytophagales</taxon>
        <taxon>Leadbetterellaceae</taxon>
        <taxon>Leadbetterella</taxon>
    </lineage>
</organism>
<keyword evidence="3 4" id="KW-0326">Glycosidase</keyword>